<evidence type="ECO:0000313" key="2">
    <source>
        <dbReference type="Proteomes" id="UP000186817"/>
    </source>
</evidence>
<name>A0A1Q9E564_SYMMI</name>
<dbReference type="OMA" id="SERDWAM"/>
<accession>A0A1Q9E564</accession>
<reference evidence="1 2" key="1">
    <citation type="submission" date="2016-02" db="EMBL/GenBank/DDBJ databases">
        <title>Genome analysis of coral dinoflagellate symbionts highlights evolutionary adaptations to a symbiotic lifestyle.</title>
        <authorList>
            <person name="Aranda M."/>
            <person name="Li Y."/>
            <person name="Liew Y.J."/>
            <person name="Baumgarten S."/>
            <person name="Simakov O."/>
            <person name="Wilson M."/>
            <person name="Piel J."/>
            <person name="Ashoor H."/>
            <person name="Bougouffa S."/>
            <person name="Bajic V.B."/>
            <person name="Ryu T."/>
            <person name="Ravasi T."/>
            <person name="Bayer T."/>
            <person name="Micklem G."/>
            <person name="Kim H."/>
            <person name="Bhak J."/>
            <person name="Lajeunesse T.C."/>
            <person name="Voolstra C.R."/>
        </authorList>
    </citation>
    <scope>NUCLEOTIDE SEQUENCE [LARGE SCALE GENOMIC DNA]</scope>
    <source>
        <strain evidence="1 2">CCMP2467</strain>
    </source>
</reference>
<organism evidence="1 2">
    <name type="scientific">Symbiodinium microadriaticum</name>
    <name type="common">Dinoflagellate</name>
    <name type="synonym">Zooxanthella microadriatica</name>
    <dbReference type="NCBI Taxonomy" id="2951"/>
    <lineage>
        <taxon>Eukaryota</taxon>
        <taxon>Sar</taxon>
        <taxon>Alveolata</taxon>
        <taxon>Dinophyceae</taxon>
        <taxon>Suessiales</taxon>
        <taxon>Symbiodiniaceae</taxon>
        <taxon>Symbiodinium</taxon>
    </lineage>
</organism>
<gene>
    <name evidence="1" type="ORF">AK812_SmicGene14597</name>
</gene>
<proteinExistence type="predicted"/>
<dbReference type="OrthoDB" id="406891at2759"/>
<keyword evidence="2" id="KW-1185">Reference proteome</keyword>
<dbReference type="EMBL" id="LSRX01000262">
    <property type="protein sequence ID" value="OLQ02543.1"/>
    <property type="molecule type" value="Genomic_DNA"/>
</dbReference>
<sequence length="75" mass="8770">MDVIMLAMEALFSERDWAMDALFAEHSIYVGKITNSHEWKEIFLDYCHHKRTSYSPNPLDKVARSIMSLLRIAPK</sequence>
<comment type="caution">
    <text evidence="1">The sequence shown here is derived from an EMBL/GenBank/DDBJ whole genome shotgun (WGS) entry which is preliminary data.</text>
</comment>
<evidence type="ECO:0000313" key="1">
    <source>
        <dbReference type="EMBL" id="OLQ02543.1"/>
    </source>
</evidence>
<protein>
    <submittedName>
        <fullName evidence="1">Uncharacterized protein</fullName>
    </submittedName>
</protein>
<dbReference type="AlphaFoldDB" id="A0A1Q9E564"/>
<dbReference type="Proteomes" id="UP000186817">
    <property type="component" value="Unassembled WGS sequence"/>
</dbReference>